<gene>
    <name evidence="4" type="ORF">EV186_1112</name>
</gene>
<dbReference type="NCBIfam" id="TIGR01879">
    <property type="entry name" value="hydantase"/>
    <property type="match status" value="1"/>
</dbReference>
<dbReference type="PANTHER" id="PTHR32494">
    <property type="entry name" value="ALLANTOATE DEIMINASE-RELATED"/>
    <property type="match status" value="1"/>
</dbReference>
<dbReference type="GO" id="GO:0046872">
    <property type="term" value="F:metal ion binding"/>
    <property type="evidence" value="ECO:0007669"/>
    <property type="project" value="UniProtKB-KW"/>
</dbReference>
<feature type="binding site" evidence="3">
    <location>
        <position position="404"/>
    </location>
    <ligand>
        <name>Zn(2+)</name>
        <dbReference type="ChEBI" id="CHEBI:29105"/>
        <label>2</label>
    </ligand>
</feature>
<keyword evidence="3" id="KW-0862">Zinc</keyword>
<feature type="binding site" evidence="3">
    <location>
        <position position="148"/>
    </location>
    <ligand>
        <name>Zn(2+)</name>
        <dbReference type="ChEBI" id="CHEBI:29105"/>
        <label>2</label>
    </ligand>
</feature>
<feature type="binding site" evidence="3">
    <location>
        <position position="102"/>
    </location>
    <ligand>
        <name>Zn(2+)</name>
        <dbReference type="ChEBI" id="CHEBI:29105"/>
        <label>1</label>
    </ligand>
</feature>
<evidence type="ECO:0000256" key="2">
    <source>
        <dbReference type="ARBA" id="ARBA00022801"/>
    </source>
</evidence>
<dbReference type="CDD" id="cd03884">
    <property type="entry name" value="M20_bAS"/>
    <property type="match status" value="1"/>
</dbReference>
<dbReference type="Pfam" id="PF01546">
    <property type="entry name" value="Peptidase_M20"/>
    <property type="match status" value="1"/>
</dbReference>
<dbReference type="PANTHER" id="PTHR32494:SF5">
    <property type="entry name" value="ALLANTOATE AMIDOHYDROLASE"/>
    <property type="match status" value="1"/>
</dbReference>
<dbReference type="EMBL" id="SNXZ01000011">
    <property type="protein sequence ID" value="TDP89877.1"/>
    <property type="molecule type" value="Genomic_DNA"/>
</dbReference>
<dbReference type="SUPFAM" id="SSF53187">
    <property type="entry name" value="Zn-dependent exopeptidases"/>
    <property type="match status" value="1"/>
</dbReference>
<dbReference type="SUPFAM" id="SSF55031">
    <property type="entry name" value="Bacterial exopeptidase dimerisation domain"/>
    <property type="match status" value="1"/>
</dbReference>
<feature type="binding site" evidence="3">
    <location>
        <position position="113"/>
    </location>
    <ligand>
        <name>Zn(2+)</name>
        <dbReference type="ChEBI" id="CHEBI:29105"/>
        <label>1</label>
    </ligand>
</feature>
<feature type="binding site" evidence="3">
    <location>
        <position position="113"/>
    </location>
    <ligand>
        <name>Zn(2+)</name>
        <dbReference type="ChEBI" id="CHEBI:29105"/>
        <label>2</label>
    </ligand>
</feature>
<feature type="binding site" evidence="3">
    <location>
        <position position="212"/>
    </location>
    <ligand>
        <name>Zn(2+)</name>
        <dbReference type="ChEBI" id="CHEBI:29105"/>
        <label>1</label>
    </ligand>
</feature>
<accession>A0A4R6RU55</accession>
<dbReference type="Gene3D" id="3.30.70.360">
    <property type="match status" value="1"/>
</dbReference>
<dbReference type="InterPro" id="IPR010158">
    <property type="entry name" value="Amidase_Cbmase"/>
</dbReference>
<dbReference type="Gene3D" id="3.40.630.10">
    <property type="entry name" value="Zn peptidases"/>
    <property type="match status" value="1"/>
</dbReference>
<dbReference type="Proteomes" id="UP000295444">
    <property type="component" value="Unassembled WGS sequence"/>
</dbReference>
<proteinExistence type="inferred from homology"/>
<keyword evidence="5" id="KW-1185">Reference proteome</keyword>
<reference evidence="4 5" key="1">
    <citation type="submission" date="2019-03" db="EMBL/GenBank/DDBJ databases">
        <title>Genomic Encyclopedia of Type Strains, Phase IV (KMG-IV): sequencing the most valuable type-strain genomes for metagenomic binning, comparative biology and taxonomic classification.</title>
        <authorList>
            <person name="Goeker M."/>
        </authorList>
    </citation>
    <scope>NUCLEOTIDE SEQUENCE [LARGE SCALE GENOMIC DNA]</scope>
    <source>
        <strain evidence="4 5">DSM 45361</strain>
    </source>
</reference>
<dbReference type="OrthoDB" id="9808195at2"/>
<dbReference type="AlphaFoldDB" id="A0A4R6RU55"/>
<organism evidence="4 5">
    <name type="scientific">Labedaea rhizosphaerae</name>
    <dbReference type="NCBI Taxonomy" id="598644"/>
    <lineage>
        <taxon>Bacteria</taxon>
        <taxon>Bacillati</taxon>
        <taxon>Actinomycetota</taxon>
        <taxon>Actinomycetes</taxon>
        <taxon>Pseudonocardiales</taxon>
        <taxon>Pseudonocardiaceae</taxon>
        <taxon>Labedaea</taxon>
    </lineage>
</organism>
<dbReference type="InterPro" id="IPR001261">
    <property type="entry name" value="ArgE/DapE_CS"/>
</dbReference>
<dbReference type="NCBIfam" id="NF006771">
    <property type="entry name" value="PRK09290.1-5"/>
    <property type="match status" value="1"/>
</dbReference>
<keyword evidence="2 4" id="KW-0378">Hydrolase</keyword>
<dbReference type="PROSITE" id="PS00758">
    <property type="entry name" value="ARGE_DAPE_CPG2_1"/>
    <property type="match status" value="1"/>
</dbReference>
<dbReference type="GO" id="GO:0016813">
    <property type="term" value="F:hydrolase activity, acting on carbon-nitrogen (but not peptide) bonds, in linear amidines"/>
    <property type="evidence" value="ECO:0007669"/>
    <property type="project" value="InterPro"/>
</dbReference>
<evidence type="ECO:0000256" key="3">
    <source>
        <dbReference type="PIRSR" id="PIRSR001235-1"/>
    </source>
</evidence>
<name>A0A4R6RU55_LABRH</name>
<protein>
    <submittedName>
        <fullName evidence="4">N-carbamoyl-L-amino-acid hydrolase</fullName>
    </submittedName>
</protein>
<dbReference type="RefSeq" id="WP_133854164.1">
    <property type="nucleotide sequence ID" value="NZ_SNXZ01000011.1"/>
</dbReference>
<dbReference type="InterPro" id="IPR036264">
    <property type="entry name" value="Bact_exopeptidase_dim_dom"/>
</dbReference>
<evidence type="ECO:0000256" key="1">
    <source>
        <dbReference type="ARBA" id="ARBA00006153"/>
    </source>
</evidence>
<keyword evidence="3" id="KW-0479">Metal-binding</keyword>
<dbReference type="InterPro" id="IPR002933">
    <property type="entry name" value="Peptidase_M20"/>
</dbReference>
<comment type="caution">
    <text evidence="4">The sequence shown here is derived from an EMBL/GenBank/DDBJ whole genome shotgun (WGS) entry which is preliminary data.</text>
</comment>
<evidence type="ECO:0000313" key="5">
    <source>
        <dbReference type="Proteomes" id="UP000295444"/>
    </source>
</evidence>
<comment type="similarity">
    <text evidence="1">Belongs to the peptidase M20 family.</text>
</comment>
<sequence length="432" mass="45794">MSIPAERSVRAAEWPLGTRPEGELRVDGARMLRRLAEISRIGARPGHGITRLGLTPEETEARAYLAGECHRDGLVARTDQAGNLVVRRARRRDKPALLLGSHIDTVADGGRLDGTYGVMAACEVLRVLAEHDVELDVEPVVVAFTNEEGAFFPYPFFGSLGLVGQVDTDHAKRMSAHGVALPDALRAAGGDLDTIAEAAWAPGSVAGYLELHIEQGPVLEEASLPIGVVQAITGRTVLDITVCGGQDHAGTTPMRMRRDALAVASRAVLAVERLARSRDLCRVATVGKLDVEPNTTNVIPGLVRLTAELRDGRAERLRTAEQAITTELAQLASATDTTIDVRLDPVTQPVATDHALSRAIADAADELGLRHLGMDSGAGHDAQIVAAIAPIGMIFVPSRNGISHAPQEETDDLHLVAGADTLLRTVLGAGRP</sequence>
<comment type="cofactor">
    <cofactor evidence="3">
        <name>Zn(2+)</name>
        <dbReference type="ChEBI" id="CHEBI:29105"/>
    </cofactor>
    <text evidence="3">Binds 2 Zn(2+) ions per subunit.</text>
</comment>
<evidence type="ECO:0000313" key="4">
    <source>
        <dbReference type="EMBL" id="TDP89877.1"/>
    </source>
</evidence>
<dbReference type="PIRSF" id="PIRSF001235">
    <property type="entry name" value="Amidase_carbamoylase"/>
    <property type="match status" value="1"/>
</dbReference>